<organism evidence="3 4">
    <name type="scientific">Manihot esculenta</name>
    <name type="common">Cassava</name>
    <name type="synonym">Jatropha manihot</name>
    <dbReference type="NCBI Taxonomy" id="3983"/>
    <lineage>
        <taxon>Eukaryota</taxon>
        <taxon>Viridiplantae</taxon>
        <taxon>Streptophyta</taxon>
        <taxon>Embryophyta</taxon>
        <taxon>Tracheophyta</taxon>
        <taxon>Spermatophyta</taxon>
        <taxon>Magnoliopsida</taxon>
        <taxon>eudicotyledons</taxon>
        <taxon>Gunneridae</taxon>
        <taxon>Pentapetalae</taxon>
        <taxon>rosids</taxon>
        <taxon>fabids</taxon>
        <taxon>Malpighiales</taxon>
        <taxon>Euphorbiaceae</taxon>
        <taxon>Crotonoideae</taxon>
        <taxon>Manihoteae</taxon>
        <taxon>Manihot</taxon>
    </lineage>
</organism>
<proteinExistence type="inferred from homology"/>
<dbReference type="InterPro" id="IPR004883">
    <property type="entry name" value="LOB"/>
</dbReference>
<dbReference type="PANTHER" id="PTHR31301">
    <property type="entry name" value="LOB DOMAIN-CONTAINING PROTEIN 4-RELATED"/>
    <property type="match status" value="1"/>
</dbReference>
<dbReference type="Proteomes" id="UP000091857">
    <property type="component" value="Chromosome 14"/>
</dbReference>
<evidence type="ECO:0000256" key="1">
    <source>
        <dbReference type="ARBA" id="ARBA00005474"/>
    </source>
</evidence>
<dbReference type="PANTHER" id="PTHR31301:SF120">
    <property type="entry name" value="LOB DOMAIN-CONTAINING PROTEIN 23-RELATED"/>
    <property type="match status" value="1"/>
</dbReference>
<dbReference type="GO" id="GO:0001216">
    <property type="term" value="F:DNA-binding transcription activator activity"/>
    <property type="evidence" value="ECO:0000318"/>
    <property type="project" value="GO_Central"/>
</dbReference>
<accession>A0A2C9UJB0</accession>
<dbReference type="OrthoDB" id="684652at2759"/>
<dbReference type="GO" id="GO:0006355">
    <property type="term" value="P:regulation of DNA-templated transcription"/>
    <property type="evidence" value="ECO:0000318"/>
    <property type="project" value="GO_Central"/>
</dbReference>
<dbReference type="EMBL" id="CM004400">
    <property type="protein sequence ID" value="OAY30420.1"/>
    <property type="molecule type" value="Genomic_DNA"/>
</dbReference>
<reference evidence="4" key="1">
    <citation type="journal article" date="2016" name="Nat. Biotechnol.">
        <title>Sequencing wild and cultivated cassava and related species reveals extensive interspecific hybridization and genetic diversity.</title>
        <authorList>
            <person name="Bredeson J.V."/>
            <person name="Lyons J.B."/>
            <person name="Prochnik S.E."/>
            <person name="Wu G.A."/>
            <person name="Ha C.M."/>
            <person name="Edsinger-Gonzales E."/>
            <person name="Grimwood J."/>
            <person name="Schmutz J."/>
            <person name="Rabbi I.Y."/>
            <person name="Egesi C."/>
            <person name="Nauluvula P."/>
            <person name="Lebot V."/>
            <person name="Ndunguru J."/>
            <person name="Mkamilo G."/>
            <person name="Bart R.S."/>
            <person name="Setter T.L."/>
            <person name="Gleadow R.M."/>
            <person name="Kulakow P."/>
            <person name="Ferguson M.E."/>
            <person name="Rounsley S."/>
            <person name="Rokhsar D.S."/>
        </authorList>
    </citation>
    <scope>NUCLEOTIDE SEQUENCE [LARGE SCALE GENOMIC DNA]</scope>
    <source>
        <strain evidence="4">cv. AM560-2</strain>
    </source>
</reference>
<dbReference type="Pfam" id="PF03195">
    <property type="entry name" value="LOB"/>
    <property type="match status" value="1"/>
</dbReference>
<dbReference type="Gramene" id="Manes.14G029300.1.v8.1">
    <property type="protein sequence ID" value="Manes.14G029300.1.v8.1.CDS"/>
    <property type="gene ID" value="Manes.14G029300.v8.1"/>
</dbReference>
<evidence type="ECO:0000313" key="4">
    <source>
        <dbReference type="Proteomes" id="UP000091857"/>
    </source>
</evidence>
<dbReference type="GO" id="GO:0005634">
    <property type="term" value="C:nucleus"/>
    <property type="evidence" value="ECO:0000318"/>
    <property type="project" value="GO_Central"/>
</dbReference>
<feature type="domain" description="LOB" evidence="2">
    <location>
        <begin position="4"/>
        <end position="105"/>
    </location>
</feature>
<gene>
    <name evidence="3" type="ORF">MANES_14G029300v8</name>
</gene>
<evidence type="ECO:0000313" key="3">
    <source>
        <dbReference type="EMBL" id="OAY30420.1"/>
    </source>
</evidence>
<dbReference type="PROSITE" id="PS50891">
    <property type="entry name" value="LOB"/>
    <property type="match status" value="1"/>
</dbReference>
<sequence length="128" mass="14318">MNSDRCAACKYLRRRCPSDCIFSPYFPSNDPQRFACVHKIYGASNVGKMLQQLPTHQRVQAANSLFYEAQCRIQDPVYGCVGIISLLHQQIHIAQNQLAKTQAEIAVLSTSHAPDSQFQPNLAATRPL</sequence>
<dbReference type="SMR" id="A0A2C9UJB0"/>
<protein>
    <recommendedName>
        <fullName evidence="2">LOB domain-containing protein</fullName>
    </recommendedName>
</protein>
<dbReference type="OMA" id="QTQITCH"/>
<dbReference type="AlphaFoldDB" id="A0A2C9UJB0"/>
<comment type="similarity">
    <text evidence="1">Belongs to the LOB domain-containing protein family.</text>
</comment>
<keyword evidence="4" id="KW-1185">Reference proteome</keyword>
<dbReference type="STRING" id="3983.A0A2C9UJB0"/>
<evidence type="ECO:0000259" key="2">
    <source>
        <dbReference type="PROSITE" id="PS50891"/>
    </source>
</evidence>
<comment type="caution">
    <text evidence="3">The sequence shown here is derived from an EMBL/GenBank/DDBJ whole genome shotgun (WGS) entry which is preliminary data.</text>
</comment>
<name>A0A2C9UJB0_MANES</name>